<feature type="chain" id="PRO_5035821488" evidence="2">
    <location>
        <begin position="21"/>
        <end position="144"/>
    </location>
</feature>
<feature type="compositionally biased region" description="Basic and acidic residues" evidence="1">
    <location>
        <begin position="64"/>
        <end position="78"/>
    </location>
</feature>
<evidence type="ECO:0000256" key="2">
    <source>
        <dbReference type="SAM" id="SignalP"/>
    </source>
</evidence>
<dbReference type="Proteomes" id="UP000681075">
    <property type="component" value="Unassembled WGS sequence"/>
</dbReference>
<evidence type="ECO:0000313" key="4">
    <source>
        <dbReference type="Proteomes" id="UP000681075"/>
    </source>
</evidence>
<gene>
    <name evidence="3" type="ORF">TMPK1_35300</name>
</gene>
<comment type="caution">
    <text evidence="3">The sequence shown here is derived from an EMBL/GenBank/DDBJ whole genome shotgun (WGS) entry which is preliminary data.</text>
</comment>
<reference evidence="3" key="1">
    <citation type="submission" date="2021-02" db="EMBL/GenBank/DDBJ databases">
        <title>Genome sequence of Rhodospirillales sp. strain TMPK1 isolated from soil.</title>
        <authorList>
            <person name="Nakai R."/>
            <person name="Kusada H."/>
            <person name="Tamaki H."/>
        </authorList>
    </citation>
    <scope>NUCLEOTIDE SEQUENCE</scope>
    <source>
        <strain evidence="3">TMPK1</strain>
    </source>
</reference>
<sequence length="144" mass="15742">MRITLGLLLTTSLWVLPATAQTVQVDAAPWSPGGGPVRVAPTDLGQTPSAQKQAPLRKAHSHLHPGDAQRRQDERDLADGLAAQSLSNAEAAQMTQKLQREILNQQYSNEMRADQAERDRAALQMQLTQPQPIFIVPPGVIPKR</sequence>
<keyword evidence="4" id="KW-1185">Reference proteome</keyword>
<feature type="signal peptide" evidence="2">
    <location>
        <begin position="1"/>
        <end position="20"/>
    </location>
</feature>
<organism evidence="3 4">
    <name type="scientific">Roseiterribacter gracilis</name>
    <dbReference type="NCBI Taxonomy" id="2812848"/>
    <lineage>
        <taxon>Bacteria</taxon>
        <taxon>Pseudomonadati</taxon>
        <taxon>Pseudomonadota</taxon>
        <taxon>Alphaproteobacteria</taxon>
        <taxon>Rhodospirillales</taxon>
        <taxon>Roseiterribacteraceae</taxon>
        <taxon>Roseiterribacter</taxon>
    </lineage>
</organism>
<evidence type="ECO:0000256" key="1">
    <source>
        <dbReference type="SAM" id="MobiDB-lite"/>
    </source>
</evidence>
<proteinExistence type="predicted"/>
<accession>A0A8S8XCU6</accession>
<name>A0A8S8XCU6_9PROT</name>
<dbReference type="EMBL" id="BOPV01000001">
    <property type="protein sequence ID" value="GIL41293.1"/>
    <property type="molecule type" value="Genomic_DNA"/>
</dbReference>
<dbReference type="RefSeq" id="WP_420244725.1">
    <property type="nucleotide sequence ID" value="NZ_BOPV01000001.1"/>
</dbReference>
<evidence type="ECO:0000313" key="3">
    <source>
        <dbReference type="EMBL" id="GIL41293.1"/>
    </source>
</evidence>
<dbReference type="AlphaFoldDB" id="A0A8S8XCU6"/>
<feature type="compositionally biased region" description="Polar residues" evidence="1">
    <location>
        <begin position="84"/>
        <end position="93"/>
    </location>
</feature>
<protein>
    <submittedName>
        <fullName evidence="3">Uncharacterized protein</fullName>
    </submittedName>
</protein>
<feature type="region of interest" description="Disordered" evidence="1">
    <location>
        <begin position="26"/>
        <end position="93"/>
    </location>
</feature>
<keyword evidence="2" id="KW-0732">Signal</keyword>